<sequence>MKSFAVISLFLVMYLIGANLVSEVHRKSDFAWGERHVKLKNCKECCDQLGGRRCDNMVRLGFCQYFNRQAIFLRCAKSCGMC</sequence>
<dbReference type="EMBL" id="CM016762">
    <property type="protein sequence ID" value="TMS33167.1"/>
    <property type="molecule type" value="Genomic_DNA"/>
</dbReference>
<name>A0A4U8UM16_STECR</name>
<dbReference type="Proteomes" id="UP000298663">
    <property type="component" value="Chromosome X"/>
</dbReference>
<dbReference type="InterPro" id="IPR003582">
    <property type="entry name" value="ShKT_dom"/>
</dbReference>
<evidence type="ECO:0000256" key="2">
    <source>
        <dbReference type="SAM" id="SignalP"/>
    </source>
</evidence>
<dbReference type="PROSITE" id="PS51670">
    <property type="entry name" value="SHKT"/>
    <property type="match status" value="1"/>
</dbReference>
<evidence type="ECO:0000313" key="5">
    <source>
        <dbReference type="Proteomes" id="UP000298663"/>
    </source>
</evidence>
<dbReference type="AlphaFoldDB" id="A0A4U8UM16"/>
<gene>
    <name evidence="4" type="ORF">L596_000937</name>
</gene>
<feature type="chain" id="PRO_5020216099" description="ShKT domain-containing protein" evidence="2">
    <location>
        <begin position="21"/>
        <end position="82"/>
    </location>
</feature>
<dbReference type="EMBL" id="AZBU02000001">
    <property type="protein sequence ID" value="TMS33167.1"/>
    <property type="molecule type" value="Genomic_DNA"/>
</dbReference>
<keyword evidence="2" id="KW-0732">Signal</keyword>
<feature type="domain" description="ShKT" evidence="3">
    <location>
        <begin position="45"/>
        <end position="82"/>
    </location>
</feature>
<proteinExistence type="predicted"/>
<evidence type="ECO:0000313" key="4">
    <source>
        <dbReference type="EMBL" id="TMS33167.1"/>
    </source>
</evidence>
<comment type="caution">
    <text evidence="4">The sequence shown here is derived from an EMBL/GenBank/DDBJ whole genome shotgun (WGS) entry which is preliminary data.</text>
</comment>
<organism evidence="4 5">
    <name type="scientific">Steinernema carpocapsae</name>
    <name type="common">Entomopathogenic nematode</name>
    <dbReference type="NCBI Taxonomy" id="34508"/>
    <lineage>
        <taxon>Eukaryota</taxon>
        <taxon>Metazoa</taxon>
        <taxon>Ecdysozoa</taxon>
        <taxon>Nematoda</taxon>
        <taxon>Chromadorea</taxon>
        <taxon>Rhabditida</taxon>
        <taxon>Tylenchina</taxon>
        <taxon>Panagrolaimomorpha</taxon>
        <taxon>Strongyloidoidea</taxon>
        <taxon>Steinernematidae</taxon>
        <taxon>Steinernema</taxon>
    </lineage>
</organism>
<evidence type="ECO:0000259" key="3">
    <source>
        <dbReference type="PROSITE" id="PS51670"/>
    </source>
</evidence>
<reference evidence="4 5" key="1">
    <citation type="journal article" date="2015" name="Genome Biol.">
        <title>Comparative genomics of Steinernema reveals deeply conserved gene regulatory networks.</title>
        <authorList>
            <person name="Dillman A.R."/>
            <person name="Macchietto M."/>
            <person name="Porter C.F."/>
            <person name="Rogers A."/>
            <person name="Williams B."/>
            <person name="Antoshechkin I."/>
            <person name="Lee M.M."/>
            <person name="Goodwin Z."/>
            <person name="Lu X."/>
            <person name="Lewis E.E."/>
            <person name="Goodrich-Blair H."/>
            <person name="Stock S.P."/>
            <person name="Adams B.J."/>
            <person name="Sternberg P.W."/>
            <person name="Mortazavi A."/>
        </authorList>
    </citation>
    <scope>NUCLEOTIDE SEQUENCE [LARGE SCALE GENOMIC DNA]</scope>
    <source>
        <strain evidence="4 5">ALL</strain>
    </source>
</reference>
<reference evidence="4 5" key="2">
    <citation type="journal article" date="2019" name="G3 (Bethesda)">
        <title>Hybrid Assembly of the Genome of the Entomopathogenic Nematode Steinernema carpocapsae Identifies the X-Chromosome.</title>
        <authorList>
            <person name="Serra L."/>
            <person name="Macchietto M."/>
            <person name="Macias-Munoz A."/>
            <person name="McGill C.J."/>
            <person name="Rodriguez I.M."/>
            <person name="Rodriguez B."/>
            <person name="Murad R."/>
            <person name="Mortazavi A."/>
        </authorList>
    </citation>
    <scope>NUCLEOTIDE SEQUENCE [LARGE SCALE GENOMIC DNA]</scope>
    <source>
        <strain evidence="4 5">ALL</strain>
    </source>
</reference>
<comment type="caution">
    <text evidence="1">Lacks conserved residue(s) required for the propagation of feature annotation.</text>
</comment>
<accession>A0A4U8UM16</accession>
<keyword evidence="5" id="KW-1185">Reference proteome</keyword>
<feature type="signal peptide" evidence="2">
    <location>
        <begin position="1"/>
        <end position="20"/>
    </location>
</feature>
<evidence type="ECO:0000256" key="1">
    <source>
        <dbReference type="PROSITE-ProRule" id="PRU01005"/>
    </source>
</evidence>
<protein>
    <recommendedName>
        <fullName evidence="3">ShKT domain-containing protein</fullName>
    </recommendedName>
</protein>